<keyword evidence="2" id="KW-0949">S-adenosyl-L-methionine</keyword>
<dbReference type="InterPro" id="IPR034466">
    <property type="entry name" value="Methyltransferase_Class_B"/>
</dbReference>
<evidence type="ECO:0000313" key="9">
    <source>
        <dbReference type="Proteomes" id="UP000239867"/>
    </source>
</evidence>
<proteinExistence type="predicted"/>
<dbReference type="CDD" id="cd01335">
    <property type="entry name" value="Radical_SAM"/>
    <property type="match status" value="1"/>
</dbReference>
<evidence type="ECO:0000259" key="6">
    <source>
        <dbReference type="PROSITE" id="PS51332"/>
    </source>
</evidence>
<dbReference type="GO" id="GO:0031419">
    <property type="term" value="F:cobalamin binding"/>
    <property type="evidence" value="ECO:0007669"/>
    <property type="project" value="InterPro"/>
</dbReference>
<dbReference type="KEGG" id="deo:CAY53_11695"/>
<evidence type="ECO:0000256" key="5">
    <source>
        <dbReference type="ARBA" id="ARBA00023014"/>
    </source>
</evidence>
<dbReference type="Pfam" id="PF04055">
    <property type="entry name" value="Radical_SAM"/>
    <property type="match status" value="1"/>
</dbReference>
<evidence type="ECO:0000256" key="4">
    <source>
        <dbReference type="ARBA" id="ARBA00023004"/>
    </source>
</evidence>
<dbReference type="SFLD" id="SFLDG01123">
    <property type="entry name" value="methyltransferase_(Class_B)"/>
    <property type="match status" value="1"/>
</dbReference>
<protein>
    <submittedName>
        <fullName evidence="8">B12-binding domain-containing radical SAM protein</fullName>
    </submittedName>
</protein>
<dbReference type="GO" id="GO:0051539">
    <property type="term" value="F:4 iron, 4 sulfur cluster binding"/>
    <property type="evidence" value="ECO:0007669"/>
    <property type="project" value="UniProtKB-KW"/>
</dbReference>
<dbReference type="GO" id="GO:0046872">
    <property type="term" value="F:metal ion binding"/>
    <property type="evidence" value="ECO:0007669"/>
    <property type="project" value="UniProtKB-KW"/>
</dbReference>
<keyword evidence="3" id="KW-0479">Metal-binding</keyword>
<dbReference type="GO" id="GO:0005829">
    <property type="term" value="C:cytosol"/>
    <property type="evidence" value="ECO:0007669"/>
    <property type="project" value="TreeGrafter"/>
</dbReference>
<dbReference type="InterPro" id="IPR007197">
    <property type="entry name" value="rSAM"/>
</dbReference>
<evidence type="ECO:0000256" key="2">
    <source>
        <dbReference type="ARBA" id="ARBA00022691"/>
    </source>
</evidence>
<dbReference type="Gene3D" id="3.30.750.200">
    <property type="match status" value="1"/>
</dbReference>
<dbReference type="PROSITE" id="PS51332">
    <property type="entry name" value="B12_BINDING"/>
    <property type="match status" value="1"/>
</dbReference>
<organism evidence="8 9">
    <name type="scientific">Desulfobulbus oralis</name>
    <dbReference type="NCBI Taxonomy" id="1986146"/>
    <lineage>
        <taxon>Bacteria</taxon>
        <taxon>Pseudomonadati</taxon>
        <taxon>Thermodesulfobacteriota</taxon>
        <taxon>Desulfobulbia</taxon>
        <taxon>Desulfobulbales</taxon>
        <taxon>Desulfobulbaceae</taxon>
        <taxon>Desulfobulbus</taxon>
    </lineage>
</organism>
<dbReference type="SUPFAM" id="SSF102114">
    <property type="entry name" value="Radical SAM enzymes"/>
    <property type="match status" value="1"/>
</dbReference>
<sequence length="448" mass="48767">MRVLLISPNTLTVPYPVYPLGLDYVAGSIGPEHELARFDLNCASLDELARLIADFSPEVIGLACRNIDNTEAGAPKYFLEQLHELVLWLRARCQAVIVCGGSGFTIMPEAVLAALEADFGIIGEGERFGLLVEALACGDDPAALPGVLRPNGPVRIPPPWPGLRQRRMAPLPQVAFYAQQHGGMLNLQTKRGCSFRCVYCPYPHIEGRSHRLIPPESVAQTALELEAAGARYIFITDSAFNSHPGHSRAVARAFRASGLRIPWGAFFAPLAPESGYFALMAEAGCKHVEFGTESMSGAILRNYRKPFQPADVFAAHRAARAAGLHVAHYFLLGGPGENAATVQESLTAIEELTGAAFFFFIGIRIYPGTEICEMAIQRGQITADTDLRQPVFYKNSAITRDEMEALVVRQARGRLNWLVGAGVDQVAALVARMHAKGMVGPLWEYLAR</sequence>
<dbReference type="InterPro" id="IPR051198">
    <property type="entry name" value="BchE-like"/>
</dbReference>
<dbReference type="OrthoDB" id="9762608at2"/>
<dbReference type="Proteomes" id="UP000239867">
    <property type="component" value="Chromosome"/>
</dbReference>
<dbReference type="EMBL" id="CP021255">
    <property type="protein sequence ID" value="AVD72056.1"/>
    <property type="molecule type" value="Genomic_DNA"/>
</dbReference>
<dbReference type="SFLD" id="SFLDS00029">
    <property type="entry name" value="Radical_SAM"/>
    <property type="match status" value="1"/>
</dbReference>
<dbReference type="Gene3D" id="3.40.50.280">
    <property type="entry name" value="Cobalamin-binding domain"/>
    <property type="match status" value="1"/>
</dbReference>
<dbReference type="Pfam" id="PF02310">
    <property type="entry name" value="B12-binding"/>
    <property type="match status" value="1"/>
</dbReference>
<evidence type="ECO:0000259" key="7">
    <source>
        <dbReference type="PROSITE" id="PS51918"/>
    </source>
</evidence>
<gene>
    <name evidence="8" type="ORF">CAY53_11695</name>
</gene>
<dbReference type="RefSeq" id="WP_104937260.1">
    <property type="nucleotide sequence ID" value="NZ_CP021255.1"/>
</dbReference>
<name>A0A2L1GQX3_9BACT</name>
<dbReference type="InterPro" id="IPR006638">
    <property type="entry name" value="Elp3/MiaA/NifB-like_rSAM"/>
</dbReference>
<dbReference type="InterPro" id="IPR006158">
    <property type="entry name" value="Cobalamin-bd"/>
</dbReference>
<dbReference type="PROSITE" id="PS51918">
    <property type="entry name" value="RADICAL_SAM"/>
    <property type="match status" value="1"/>
</dbReference>
<reference evidence="8 9" key="1">
    <citation type="journal article" date="2018" name="MBio">
        <title>Insights into the evolution of host association through the isolation and characterization of a novel human periodontal pathobiont, Desulfobulbus oralis.</title>
        <authorList>
            <person name="Cross K.L."/>
            <person name="Chirania P."/>
            <person name="Xiong W."/>
            <person name="Beall C.J."/>
            <person name="Elkins J.G."/>
            <person name="Giannone R.J."/>
            <person name="Griffen A.L."/>
            <person name="Guss A.M."/>
            <person name="Hettich R.L."/>
            <person name="Joshi S.S."/>
            <person name="Mokrzan E.M."/>
            <person name="Martin R.K."/>
            <person name="Zhulin I.B."/>
            <person name="Leys E.J."/>
            <person name="Podar M."/>
        </authorList>
    </citation>
    <scope>NUCLEOTIDE SEQUENCE [LARGE SCALE GENOMIC DNA]</scope>
    <source>
        <strain evidence="8 9">ORNL</strain>
    </source>
</reference>
<evidence type="ECO:0000256" key="1">
    <source>
        <dbReference type="ARBA" id="ARBA00001966"/>
    </source>
</evidence>
<comment type="cofactor">
    <cofactor evidence="1">
        <name>[4Fe-4S] cluster</name>
        <dbReference type="ChEBI" id="CHEBI:49883"/>
    </cofactor>
</comment>
<dbReference type="AlphaFoldDB" id="A0A2L1GQX3"/>
<evidence type="ECO:0000313" key="8">
    <source>
        <dbReference type="EMBL" id="AVD72056.1"/>
    </source>
</evidence>
<keyword evidence="4" id="KW-0408">Iron</keyword>
<dbReference type="SFLD" id="SFLDG01082">
    <property type="entry name" value="B12-binding_domain_containing"/>
    <property type="match status" value="1"/>
</dbReference>
<dbReference type="SMART" id="SM00729">
    <property type="entry name" value="Elp3"/>
    <property type="match status" value="1"/>
</dbReference>
<keyword evidence="5" id="KW-0411">Iron-sulfur</keyword>
<keyword evidence="9" id="KW-1185">Reference proteome</keyword>
<dbReference type="GO" id="GO:0003824">
    <property type="term" value="F:catalytic activity"/>
    <property type="evidence" value="ECO:0007669"/>
    <property type="project" value="InterPro"/>
</dbReference>
<evidence type="ECO:0000256" key="3">
    <source>
        <dbReference type="ARBA" id="ARBA00022723"/>
    </source>
</evidence>
<dbReference type="PANTHER" id="PTHR43409">
    <property type="entry name" value="ANAEROBIC MAGNESIUM-PROTOPORPHYRIN IX MONOMETHYL ESTER CYCLASE-RELATED"/>
    <property type="match status" value="1"/>
</dbReference>
<dbReference type="Gene3D" id="3.30.750.210">
    <property type="match status" value="1"/>
</dbReference>
<dbReference type="InterPro" id="IPR058240">
    <property type="entry name" value="rSAM_sf"/>
</dbReference>
<dbReference type="PANTHER" id="PTHR43409:SF16">
    <property type="entry name" value="SLR0320 PROTEIN"/>
    <property type="match status" value="1"/>
</dbReference>
<feature type="domain" description="B12-binding" evidence="6">
    <location>
        <begin position="5"/>
        <end position="142"/>
    </location>
</feature>
<accession>A0A2L1GQX3</accession>
<feature type="domain" description="Radical SAM core" evidence="7">
    <location>
        <begin position="177"/>
        <end position="414"/>
    </location>
</feature>